<accession>U4L6N7</accession>
<evidence type="ECO:0000313" key="1">
    <source>
        <dbReference type="EMBL" id="CCX05690.1"/>
    </source>
</evidence>
<sequence length="36" mass="4106">MKGATFSRKYMMNYSKCSAAKLNGFSNDHDIVYGLR</sequence>
<dbReference type="EMBL" id="HF935265">
    <property type="protein sequence ID" value="CCX05690.1"/>
    <property type="molecule type" value="Genomic_DNA"/>
</dbReference>
<dbReference type="Proteomes" id="UP000018144">
    <property type="component" value="Unassembled WGS sequence"/>
</dbReference>
<protein>
    <submittedName>
        <fullName evidence="1">Uncharacterized protein</fullName>
    </submittedName>
</protein>
<name>U4L6N7_PYROM</name>
<gene>
    <name evidence="1" type="ORF">PCON_05277</name>
</gene>
<dbReference type="AlphaFoldDB" id="U4L6N7"/>
<reference evidence="1 2" key="1">
    <citation type="journal article" date="2013" name="PLoS Genet.">
        <title>The genome and development-dependent transcriptomes of Pyronema confluens: a window into fungal evolution.</title>
        <authorList>
            <person name="Traeger S."/>
            <person name="Altegoer F."/>
            <person name="Freitag M."/>
            <person name="Gabaldon T."/>
            <person name="Kempken F."/>
            <person name="Kumar A."/>
            <person name="Marcet-Houben M."/>
            <person name="Poggeler S."/>
            <person name="Stajich J.E."/>
            <person name="Nowrousian M."/>
        </authorList>
    </citation>
    <scope>NUCLEOTIDE SEQUENCE [LARGE SCALE GENOMIC DNA]</scope>
    <source>
        <strain evidence="2">CBS 100304</strain>
        <tissue evidence="1">Vegetative mycelium</tissue>
    </source>
</reference>
<keyword evidence="2" id="KW-1185">Reference proteome</keyword>
<organism evidence="1 2">
    <name type="scientific">Pyronema omphalodes (strain CBS 100304)</name>
    <name type="common">Pyronema confluens</name>
    <dbReference type="NCBI Taxonomy" id="1076935"/>
    <lineage>
        <taxon>Eukaryota</taxon>
        <taxon>Fungi</taxon>
        <taxon>Dikarya</taxon>
        <taxon>Ascomycota</taxon>
        <taxon>Pezizomycotina</taxon>
        <taxon>Pezizomycetes</taxon>
        <taxon>Pezizales</taxon>
        <taxon>Pyronemataceae</taxon>
        <taxon>Pyronema</taxon>
    </lineage>
</organism>
<evidence type="ECO:0000313" key="2">
    <source>
        <dbReference type="Proteomes" id="UP000018144"/>
    </source>
</evidence>
<proteinExistence type="predicted"/>